<dbReference type="InterPro" id="IPR011767">
    <property type="entry name" value="GLR_AS"/>
</dbReference>
<evidence type="ECO:0000313" key="2">
    <source>
        <dbReference type="EMBL" id="ODB96540.1"/>
    </source>
</evidence>
<name>A0A1E2UP48_9GAMM</name>
<reference evidence="2 3" key="1">
    <citation type="submission" date="2016-03" db="EMBL/GenBank/DDBJ databases">
        <title>Chemosynthetic sulphur-oxidizing symbionts of marine invertebrate animals are capable of nitrogen fixation.</title>
        <authorList>
            <person name="Petersen J.M."/>
            <person name="Kemper A."/>
            <person name="Gruber-Vodicka H."/>
            <person name="Cardini U."/>
            <person name="Geest Mvander."/>
            <person name="Kleiner M."/>
            <person name="Bulgheresi S."/>
            <person name="Fussmann M."/>
            <person name="Herbold C."/>
            <person name="Seah B.K.B."/>
            <person name="Antony C.Paul."/>
            <person name="Liu D."/>
            <person name="Belitz A."/>
            <person name="Weber M."/>
        </authorList>
    </citation>
    <scope>NUCLEOTIDE SEQUENCE [LARGE SCALE GENOMIC DNA]</scope>
    <source>
        <strain evidence="2">G_D</strain>
    </source>
</reference>
<accession>A0A1E2UP48</accession>
<dbReference type="InterPro" id="IPR036249">
    <property type="entry name" value="Thioredoxin-like_sf"/>
</dbReference>
<dbReference type="AlphaFoldDB" id="A0A1E2UP48"/>
<dbReference type="Proteomes" id="UP000094849">
    <property type="component" value="Unassembled WGS sequence"/>
</dbReference>
<comment type="caution">
    <text evidence="2">The sequence shown here is derived from an EMBL/GenBank/DDBJ whole genome shotgun (WGS) entry which is preliminary data.</text>
</comment>
<dbReference type="InterPro" id="IPR004045">
    <property type="entry name" value="Glutathione_S-Trfase_N"/>
</dbReference>
<organism evidence="2 3">
    <name type="scientific">Candidatus Thiodiazotropha endoloripes</name>
    <dbReference type="NCBI Taxonomy" id="1818881"/>
    <lineage>
        <taxon>Bacteria</taxon>
        <taxon>Pseudomonadati</taxon>
        <taxon>Pseudomonadota</taxon>
        <taxon>Gammaproteobacteria</taxon>
        <taxon>Chromatiales</taxon>
        <taxon>Sedimenticolaceae</taxon>
        <taxon>Candidatus Thiodiazotropha</taxon>
    </lineage>
</organism>
<dbReference type="SUPFAM" id="SSF52833">
    <property type="entry name" value="Thioredoxin-like"/>
    <property type="match status" value="1"/>
</dbReference>
<dbReference type="EMBL" id="LVJZ01000003">
    <property type="protein sequence ID" value="ODB96540.1"/>
    <property type="molecule type" value="Genomic_DNA"/>
</dbReference>
<dbReference type="PROSITE" id="PS51354">
    <property type="entry name" value="GLUTAREDOXIN_2"/>
    <property type="match status" value="1"/>
</dbReference>
<protein>
    <recommendedName>
        <fullName evidence="1">GST N-terminal domain-containing protein</fullName>
    </recommendedName>
</protein>
<dbReference type="Pfam" id="PF13417">
    <property type="entry name" value="GST_N_3"/>
    <property type="match status" value="1"/>
</dbReference>
<sequence length="120" mass="14158">MMLHWLTSLISKPLRRDPARQRQVDQQTSRLALYHFPICPYCIKVNRVIRKLNLKIEQRNAASDSNWADELQQFGGKLQTPCLKIQQQDGDRWLYESDDIIRYLRQNFATPEDLAKDPST</sequence>
<proteinExistence type="predicted"/>
<dbReference type="STRING" id="1818881.A3196_07090"/>
<feature type="domain" description="GST N-terminal" evidence="1">
    <location>
        <begin position="29"/>
        <end position="112"/>
    </location>
</feature>
<evidence type="ECO:0000313" key="3">
    <source>
        <dbReference type="Proteomes" id="UP000094849"/>
    </source>
</evidence>
<evidence type="ECO:0000259" key="1">
    <source>
        <dbReference type="PROSITE" id="PS50404"/>
    </source>
</evidence>
<dbReference type="Gene3D" id="3.40.30.10">
    <property type="entry name" value="Glutaredoxin"/>
    <property type="match status" value="1"/>
</dbReference>
<dbReference type="PROSITE" id="PS00195">
    <property type="entry name" value="GLUTAREDOXIN_1"/>
    <property type="match status" value="1"/>
</dbReference>
<dbReference type="PROSITE" id="PS50404">
    <property type="entry name" value="GST_NTER"/>
    <property type="match status" value="1"/>
</dbReference>
<dbReference type="RefSeq" id="WP_069024315.1">
    <property type="nucleotide sequence ID" value="NZ_LVJZ01000003.1"/>
</dbReference>
<gene>
    <name evidence="2" type="ORF">A3196_07090</name>
</gene>
<keyword evidence="3" id="KW-1185">Reference proteome</keyword>